<name>A0A432LFD3_9BACI</name>
<accession>A0A432LFD3</accession>
<dbReference type="AlphaFoldDB" id="A0A432LFD3"/>
<comment type="caution">
    <text evidence="1">The sequence shown here is derived from an EMBL/GenBank/DDBJ whole genome shotgun (WGS) entry which is preliminary data.</text>
</comment>
<protein>
    <submittedName>
        <fullName evidence="1">Uncharacterized protein</fullName>
    </submittedName>
</protein>
<keyword evidence="2" id="KW-1185">Reference proteome</keyword>
<evidence type="ECO:0000313" key="2">
    <source>
        <dbReference type="Proteomes" id="UP000287910"/>
    </source>
</evidence>
<evidence type="ECO:0000313" key="1">
    <source>
        <dbReference type="EMBL" id="RUL55088.1"/>
    </source>
</evidence>
<sequence>MKYKSSNNQIHIANGCGEGLYVLVLPFQTWNWGERGFHVESYKNGSSGEIQNFGVYNLASLSELIKNVNRMSSKTIESTNGFFLKEDSHSTNSLEEEKAIREKIMNFLEKDAIKIPFAQNKKLDCDDNNNSLRTLSLSGWGSLFGVQDVTLFIVTQNLTRQAAFKTNFDCSWVVLPNEIVRAGNEDFWNTDQAKEVYQFVIFGS</sequence>
<reference evidence="1 2" key="1">
    <citation type="submission" date="2018-12" db="EMBL/GenBank/DDBJ databases">
        <title>Lysinibacillus antri sp. nov., isolated from a cave soil.</title>
        <authorList>
            <person name="Narsing Rao M.P."/>
            <person name="Zhang H."/>
            <person name="Dong Z.-Y."/>
            <person name="Niu X.-K."/>
            <person name="Zhang K."/>
            <person name="Fang B.-Z."/>
            <person name="Kang Y.-Q."/>
            <person name="Xiao M."/>
            <person name="Li W.-J."/>
        </authorList>
    </citation>
    <scope>NUCLEOTIDE SEQUENCE [LARGE SCALE GENOMIC DNA]</scope>
    <source>
        <strain evidence="1 2">SYSU K30002</strain>
    </source>
</reference>
<gene>
    <name evidence="1" type="ORF">EK386_05010</name>
</gene>
<dbReference type="Proteomes" id="UP000287910">
    <property type="component" value="Unassembled WGS sequence"/>
</dbReference>
<proteinExistence type="predicted"/>
<organism evidence="1 2">
    <name type="scientific">Lysinibacillus antri</name>
    <dbReference type="NCBI Taxonomy" id="2498145"/>
    <lineage>
        <taxon>Bacteria</taxon>
        <taxon>Bacillati</taxon>
        <taxon>Bacillota</taxon>
        <taxon>Bacilli</taxon>
        <taxon>Bacillales</taxon>
        <taxon>Bacillaceae</taxon>
        <taxon>Lysinibacillus</taxon>
    </lineage>
</organism>
<dbReference type="RefSeq" id="WP_126657938.1">
    <property type="nucleotide sequence ID" value="NZ_RYYR01000005.1"/>
</dbReference>
<dbReference type="EMBL" id="RYYR01000005">
    <property type="protein sequence ID" value="RUL55088.1"/>
    <property type="molecule type" value="Genomic_DNA"/>
</dbReference>